<evidence type="ECO:0000256" key="1">
    <source>
        <dbReference type="ARBA" id="ARBA00022737"/>
    </source>
</evidence>
<dbReference type="Gene3D" id="1.25.40.20">
    <property type="entry name" value="Ankyrin repeat-containing domain"/>
    <property type="match status" value="2"/>
</dbReference>
<dbReference type="PANTHER" id="PTHR46680">
    <property type="entry name" value="NF-KAPPA-B INHIBITOR ALPHA"/>
    <property type="match status" value="1"/>
</dbReference>
<dbReference type="PANTHER" id="PTHR46680:SF3">
    <property type="entry name" value="NF-KAPPA-B INHIBITOR CACTUS"/>
    <property type="match status" value="1"/>
</dbReference>
<dbReference type="SUPFAM" id="SSF48403">
    <property type="entry name" value="Ankyrin repeat"/>
    <property type="match status" value="1"/>
</dbReference>
<sequence>MMLAKSMRSLAEILQSCSDALFPAEMGRKKVDIHSTDCDGDTPLHVMVRRADFAAVLVLIEAGANVNAIGDMGETPLHIAVRQELEPIVEALLEAGSNPDIRSEFGQTPREQAAKLKGTIKQLFR</sequence>
<dbReference type="GO" id="GO:0051059">
    <property type="term" value="F:NF-kappaB binding"/>
    <property type="evidence" value="ECO:0007669"/>
    <property type="project" value="TreeGrafter"/>
</dbReference>
<evidence type="ECO:0000256" key="3">
    <source>
        <dbReference type="PROSITE-ProRule" id="PRU00023"/>
    </source>
</evidence>
<feature type="repeat" description="ANK" evidence="3">
    <location>
        <begin position="72"/>
        <end position="104"/>
    </location>
</feature>
<name>A0A0H3K2V4_SYNP6</name>
<proteinExistence type="predicted"/>
<dbReference type="SMART" id="SM00248">
    <property type="entry name" value="ANK"/>
    <property type="match status" value="2"/>
</dbReference>
<dbReference type="KEGG" id="syc:syc1401_d"/>
<feature type="repeat" description="ANK" evidence="3">
    <location>
        <begin position="39"/>
        <end position="71"/>
    </location>
</feature>
<dbReference type="GO" id="GO:0005829">
    <property type="term" value="C:cytosol"/>
    <property type="evidence" value="ECO:0007669"/>
    <property type="project" value="TreeGrafter"/>
</dbReference>
<gene>
    <name evidence="4" type="ordered locus">syc1401_d</name>
</gene>
<dbReference type="PROSITE" id="PS50088">
    <property type="entry name" value="ANK_REPEAT"/>
    <property type="match status" value="2"/>
</dbReference>
<dbReference type="Pfam" id="PF12796">
    <property type="entry name" value="Ank_2"/>
    <property type="match status" value="1"/>
</dbReference>
<dbReference type="InterPro" id="IPR051070">
    <property type="entry name" value="NF-kappa-B_inhibitor"/>
</dbReference>
<protein>
    <submittedName>
        <fullName evidence="4">Uncharacterized protein</fullName>
    </submittedName>
</protein>
<evidence type="ECO:0000256" key="2">
    <source>
        <dbReference type="ARBA" id="ARBA00023043"/>
    </source>
</evidence>
<dbReference type="Proteomes" id="UP000001175">
    <property type="component" value="Chromosome"/>
</dbReference>
<dbReference type="GO" id="GO:0071356">
    <property type="term" value="P:cellular response to tumor necrosis factor"/>
    <property type="evidence" value="ECO:0007669"/>
    <property type="project" value="TreeGrafter"/>
</dbReference>
<reference evidence="4 5" key="1">
    <citation type="journal article" date="2007" name="Photosyn. Res.">
        <title>Complete nucleotide sequence of the freshwater unicellular cyanobacterium Synechococcus elongatus PCC 6301 chromosome: gene content and organization.</title>
        <authorList>
            <person name="Sugita C."/>
            <person name="Ogata K."/>
            <person name="Shikata M."/>
            <person name="Jikuya H."/>
            <person name="Takano J."/>
            <person name="Furumichi M."/>
            <person name="Kanehisa M."/>
            <person name="Omata T."/>
            <person name="Sugiura M."/>
            <person name="Sugita M."/>
        </authorList>
    </citation>
    <scope>NUCLEOTIDE SEQUENCE [LARGE SCALE GENOMIC DNA]</scope>
    <source>
        <strain evidence="5">ATCC 27144 / PCC 6301 / SAUG 1402/1</strain>
    </source>
</reference>
<accession>A0A0H3K2V4</accession>
<dbReference type="EMBL" id="AP008231">
    <property type="protein sequence ID" value="BAD79591.1"/>
    <property type="molecule type" value="Genomic_DNA"/>
</dbReference>
<dbReference type="PROSITE" id="PS50297">
    <property type="entry name" value="ANK_REP_REGION"/>
    <property type="match status" value="2"/>
</dbReference>
<dbReference type="InterPro" id="IPR036770">
    <property type="entry name" value="Ankyrin_rpt-contain_sf"/>
</dbReference>
<organism evidence="4 5">
    <name type="scientific">Synechococcus sp. (strain ATCC 27144 / PCC 6301 / SAUG 1402/1)</name>
    <name type="common">Anacystis nidulans</name>
    <dbReference type="NCBI Taxonomy" id="269084"/>
    <lineage>
        <taxon>Bacteria</taxon>
        <taxon>Bacillati</taxon>
        <taxon>Cyanobacteriota</taxon>
        <taxon>Cyanophyceae</taxon>
        <taxon>Synechococcales</taxon>
        <taxon>Synechococcaceae</taxon>
        <taxon>Synechococcus</taxon>
    </lineage>
</organism>
<keyword evidence="2 3" id="KW-0040">ANK repeat</keyword>
<evidence type="ECO:0000313" key="4">
    <source>
        <dbReference type="EMBL" id="BAD79591.1"/>
    </source>
</evidence>
<dbReference type="AlphaFoldDB" id="A0A0H3K2V4"/>
<evidence type="ECO:0000313" key="5">
    <source>
        <dbReference type="Proteomes" id="UP000001175"/>
    </source>
</evidence>
<dbReference type="eggNOG" id="COG0666">
    <property type="taxonomic scope" value="Bacteria"/>
</dbReference>
<keyword evidence="1" id="KW-0677">Repeat</keyword>
<dbReference type="InterPro" id="IPR002110">
    <property type="entry name" value="Ankyrin_rpt"/>
</dbReference>